<keyword evidence="1" id="KW-1133">Transmembrane helix</keyword>
<evidence type="ECO:0000313" key="2">
    <source>
        <dbReference type="EMBL" id="AUG84829.1"/>
    </source>
</evidence>
<name>A0A2H5BFS1_9CAUD</name>
<dbReference type="GeneID" id="40098830"/>
<protein>
    <submittedName>
        <fullName evidence="2">Uncharacterized protein</fullName>
    </submittedName>
</protein>
<sequence>MLAEAWLLIAAIHPLIWAGVVVAVATIAIAAEMIWGPKP</sequence>
<keyword evidence="1" id="KW-0472">Membrane</keyword>
<accession>A0A2H5BFS1</accession>
<organism evidence="2 3">
    <name type="scientific">Microbacterium phage Dismas</name>
    <dbReference type="NCBI Taxonomy" id="2065199"/>
    <lineage>
        <taxon>Viruses</taxon>
        <taxon>Duplodnaviria</taxon>
        <taxon>Heunggongvirae</taxon>
        <taxon>Uroviricota</taxon>
        <taxon>Caudoviricetes</taxon>
        <taxon>Dismasvirus</taxon>
        <taxon>Dismasvirus dismas</taxon>
    </lineage>
</organism>
<feature type="transmembrane region" description="Helical" evidence="1">
    <location>
        <begin position="6"/>
        <end position="31"/>
    </location>
</feature>
<evidence type="ECO:0000313" key="3">
    <source>
        <dbReference type="Proteomes" id="UP000241261"/>
    </source>
</evidence>
<reference evidence="2 3" key="1">
    <citation type="submission" date="2017-12" db="EMBL/GenBank/DDBJ databases">
        <authorList>
            <person name="Tomczak R."/>
            <person name="Garlena R.A."/>
            <person name="Russell D.A."/>
            <person name="Pope W.H."/>
            <person name="Jacobs-Sera D."/>
            <person name="Hatfull G.F."/>
        </authorList>
    </citation>
    <scope>NUCLEOTIDE SEQUENCE [LARGE SCALE GENOMIC DNA]</scope>
</reference>
<evidence type="ECO:0000256" key="1">
    <source>
        <dbReference type="SAM" id="Phobius"/>
    </source>
</evidence>
<dbReference type="KEGG" id="vg:40098830"/>
<keyword evidence="3" id="KW-1185">Reference proteome</keyword>
<keyword evidence="1" id="KW-0812">Transmembrane</keyword>
<dbReference type="RefSeq" id="YP_009622093.1">
    <property type="nucleotide sequence ID" value="NC_042099.1"/>
</dbReference>
<dbReference type="EMBL" id="MG670586">
    <property type="protein sequence ID" value="AUG84829.1"/>
    <property type="molecule type" value="Genomic_DNA"/>
</dbReference>
<dbReference type="Proteomes" id="UP000241261">
    <property type="component" value="Segment"/>
</dbReference>
<proteinExistence type="predicted"/>
<gene>
    <name evidence="2" type="primary">32</name>
    <name evidence="2" type="ORF">PBI_DISMAS_32</name>
</gene>